<dbReference type="PANTHER" id="PTHR21666:SF270">
    <property type="entry name" value="MUREIN HYDROLASE ACTIVATOR ENVC"/>
    <property type="match status" value="1"/>
</dbReference>
<feature type="coiled-coil region" evidence="1">
    <location>
        <begin position="188"/>
        <end position="261"/>
    </location>
</feature>
<dbReference type="GO" id="GO:0004222">
    <property type="term" value="F:metalloendopeptidase activity"/>
    <property type="evidence" value="ECO:0007669"/>
    <property type="project" value="TreeGrafter"/>
</dbReference>
<keyword evidence="1" id="KW-0175">Coiled coil</keyword>
<sequence length="438" mass="48736">MFYNREVIHKKSIWKYCATLFVLGVLIFIDTSPAQIDAADINELKEQINQKSSQIQELEGEIRKFQVELDKTSVQAQGLQKTISTLETTNKKISTDLKVTKTKIDTTNLTIEELGLEIDRHEDLVVQNKQAVAIAIREIQIRDDESMIEMLLRTDNVSDAWDELEQLIAFQNSLQNETYELLGNIQTLAAKKGETETQKERLVRLNRELEGQKQAVETTKKEKDVLLSQTKNKEAEYQRLIAEKQAQKREFEQALFQYESQLKEAVNPALIPTETHSELVWPLDNIRITQQFGQTVDAKRLYTSGTHNGVDFGTPTGSKVKSVANGVVIGTGNTDLARGCYSYGQWVLIKHTNGLSSLYAHLSGIGVQPGNQVGAGETIGVSGNTGYSTGPHLHLTIFASDGVEVGTYRSGTPCNGVSIPLPTKKNAYLDPLPFLPSL</sequence>
<dbReference type="InterPro" id="IPR016047">
    <property type="entry name" value="M23ase_b-sheet_dom"/>
</dbReference>
<feature type="coiled-coil region" evidence="1">
    <location>
        <begin position="41"/>
        <end position="75"/>
    </location>
</feature>
<organism evidence="3 4">
    <name type="scientific">Candidatus Zambryskibacteria bacterium CG10_big_fil_rev_8_21_14_0_10_42_12</name>
    <dbReference type="NCBI Taxonomy" id="1975115"/>
    <lineage>
        <taxon>Bacteria</taxon>
        <taxon>Candidatus Zambryskiibacteriota</taxon>
    </lineage>
</organism>
<dbReference type="Gene3D" id="6.10.250.3150">
    <property type="match status" value="1"/>
</dbReference>
<evidence type="ECO:0000259" key="2">
    <source>
        <dbReference type="Pfam" id="PF01551"/>
    </source>
</evidence>
<dbReference type="CDD" id="cd12797">
    <property type="entry name" value="M23_peptidase"/>
    <property type="match status" value="1"/>
</dbReference>
<dbReference type="InterPro" id="IPR011055">
    <property type="entry name" value="Dup_hybrid_motif"/>
</dbReference>
<protein>
    <recommendedName>
        <fullName evidence="2">M23ase beta-sheet core domain-containing protein</fullName>
    </recommendedName>
</protein>
<feature type="domain" description="M23ase beta-sheet core" evidence="2">
    <location>
        <begin position="306"/>
        <end position="398"/>
    </location>
</feature>
<dbReference type="AlphaFoldDB" id="A0A2H0QVV0"/>
<evidence type="ECO:0000313" key="3">
    <source>
        <dbReference type="EMBL" id="PIR38398.1"/>
    </source>
</evidence>
<accession>A0A2H0QVV0</accession>
<dbReference type="EMBL" id="PCXL01000011">
    <property type="protein sequence ID" value="PIR38398.1"/>
    <property type="molecule type" value="Genomic_DNA"/>
</dbReference>
<dbReference type="PANTHER" id="PTHR21666">
    <property type="entry name" value="PEPTIDASE-RELATED"/>
    <property type="match status" value="1"/>
</dbReference>
<name>A0A2H0QVV0_9BACT</name>
<dbReference type="InterPro" id="IPR050570">
    <property type="entry name" value="Cell_wall_metabolism_enzyme"/>
</dbReference>
<gene>
    <name evidence="3" type="ORF">COV34_02210</name>
</gene>
<reference evidence="3 4" key="1">
    <citation type="submission" date="2017-09" db="EMBL/GenBank/DDBJ databases">
        <title>Depth-based differentiation of microbial function through sediment-hosted aquifers and enrichment of novel symbionts in the deep terrestrial subsurface.</title>
        <authorList>
            <person name="Probst A.J."/>
            <person name="Ladd B."/>
            <person name="Jarett J.K."/>
            <person name="Geller-Mcgrath D.E."/>
            <person name="Sieber C.M."/>
            <person name="Emerson J.B."/>
            <person name="Anantharaman K."/>
            <person name="Thomas B.C."/>
            <person name="Malmstrom R."/>
            <person name="Stieglmeier M."/>
            <person name="Klingl A."/>
            <person name="Woyke T."/>
            <person name="Ryan C.M."/>
            <person name="Banfield J.F."/>
        </authorList>
    </citation>
    <scope>NUCLEOTIDE SEQUENCE [LARGE SCALE GENOMIC DNA]</scope>
    <source>
        <strain evidence="3">CG10_big_fil_rev_8_21_14_0_10_42_12</strain>
    </source>
</reference>
<dbReference type="Proteomes" id="UP000231333">
    <property type="component" value="Unassembled WGS sequence"/>
</dbReference>
<evidence type="ECO:0000256" key="1">
    <source>
        <dbReference type="SAM" id="Coils"/>
    </source>
</evidence>
<proteinExistence type="predicted"/>
<evidence type="ECO:0000313" key="4">
    <source>
        <dbReference type="Proteomes" id="UP000231333"/>
    </source>
</evidence>
<dbReference type="SUPFAM" id="SSF51261">
    <property type="entry name" value="Duplicated hybrid motif"/>
    <property type="match status" value="1"/>
</dbReference>
<comment type="caution">
    <text evidence="3">The sequence shown here is derived from an EMBL/GenBank/DDBJ whole genome shotgun (WGS) entry which is preliminary data.</text>
</comment>
<dbReference type="Pfam" id="PF01551">
    <property type="entry name" value="Peptidase_M23"/>
    <property type="match status" value="1"/>
</dbReference>
<dbReference type="Gene3D" id="2.70.70.10">
    <property type="entry name" value="Glucose Permease (Domain IIA)"/>
    <property type="match status" value="1"/>
</dbReference>